<feature type="chain" id="PRO_5041961967" description="Single-stranded DNA-binding protein" evidence="4">
    <location>
        <begin position="20"/>
        <end position="224"/>
    </location>
</feature>
<keyword evidence="1 2" id="KW-0238">DNA-binding</keyword>
<evidence type="ECO:0000256" key="2">
    <source>
        <dbReference type="PROSITE-ProRule" id="PRU00252"/>
    </source>
</evidence>
<dbReference type="Proteomes" id="UP001295423">
    <property type="component" value="Unassembled WGS sequence"/>
</dbReference>
<evidence type="ECO:0000256" key="3">
    <source>
        <dbReference type="SAM" id="MobiDB-lite"/>
    </source>
</evidence>
<dbReference type="PANTHER" id="PTHR10302:SF0">
    <property type="entry name" value="SINGLE-STRANDED DNA-BINDING PROTEIN, MITOCHONDRIAL"/>
    <property type="match status" value="1"/>
</dbReference>
<evidence type="ECO:0000313" key="5">
    <source>
        <dbReference type="EMBL" id="CAJ1930227.1"/>
    </source>
</evidence>
<dbReference type="InterPro" id="IPR000424">
    <property type="entry name" value="Primosome_PriB/ssb"/>
</dbReference>
<evidence type="ECO:0000256" key="4">
    <source>
        <dbReference type="SAM" id="SignalP"/>
    </source>
</evidence>
<dbReference type="PANTHER" id="PTHR10302">
    <property type="entry name" value="SINGLE-STRANDED DNA-BINDING PROTEIN"/>
    <property type="match status" value="1"/>
</dbReference>
<gene>
    <name evidence="5" type="ORF">CYCCA115_LOCUS1870</name>
</gene>
<dbReference type="NCBIfam" id="TIGR00621">
    <property type="entry name" value="ssb"/>
    <property type="match status" value="1"/>
</dbReference>
<dbReference type="AlphaFoldDB" id="A0AAD2FGN0"/>
<organism evidence="5 6">
    <name type="scientific">Cylindrotheca closterium</name>
    <dbReference type="NCBI Taxonomy" id="2856"/>
    <lineage>
        <taxon>Eukaryota</taxon>
        <taxon>Sar</taxon>
        <taxon>Stramenopiles</taxon>
        <taxon>Ochrophyta</taxon>
        <taxon>Bacillariophyta</taxon>
        <taxon>Bacillariophyceae</taxon>
        <taxon>Bacillariophycidae</taxon>
        <taxon>Bacillariales</taxon>
        <taxon>Bacillariaceae</taxon>
        <taxon>Cylindrotheca</taxon>
    </lineage>
</organism>
<dbReference type="InterPro" id="IPR012340">
    <property type="entry name" value="NA-bd_OB-fold"/>
</dbReference>
<dbReference type="EMBL" id="CAKOGP040000113">
    <property type="protein sequence ID" value="CAJ1930227.1"/>
    <property type="molecule type" value="Genomic_DNA"/>
</dbReference>
<evidence type="ECO:0000256" key="1">
    <source>
        <dbReference type="ARBA" id="ARBA00023125"/>
    </source>
</evidence>
<dbReference type="SUPFAM" id="SSF50249">
    <property type="entry name" value="Nucleic acid-binding proteins"/>
    <property type="match status" value="1"/>
</dbReference>
<dbReference type="GO" id="GO:0003697">
    <property type="term" value="F:single-stranded DNA binding"/>
    <property type="evidence" value="ECO:0007669"/>
    <property type="project" value="InterPro"/>
</dbReference>
<dbReference type="HAMAP" id="MF_00984">
    <property type="entry name" value="SSB"/>
    <property type="match status" value="1"/>
</dbReference>
<keyword evidence="6" id="KW-1185">Reference proteome</keyword>
<evidence type="ECO:0000313" key="6">
    <source>
        <dbReference type="Proteomes" id="UP001295423"/>
    </source>
</evidence>
<keyword evidence="4" id="KW-0732">Signal</keyword>
<proteinExistence type="inferred from homology"/>
<comment type="caution">
    <text evidence="5">The sequence shown here is derived from an EMBL/GenBank/DDBJ whole genome shotgun (WGS) entry which is preliminary data.</text>
</comment>
<dbReference type="PROSITE" id="PS50935">
    <property type="entry name" value="SSB"/>
    <property type="match status" value="1"/>
</dbReference>
<sequence>MKLALCALLLLSRIHESLSWLSSHGQCLTKSSLRSSYDEMEIQDFDDGEIFEDDDEVSYEELEARLGDWDERVARLNTVHLVGRVGNSPEPRYFDDGKVVLNLSLACRRKYHYAERGAMGIKSGEEETDWYGLELWGQTAEYASKYVNKGCRVGAIGTLQIDEWNDRETGEKRNKAKVVVREFDILETRAEADLRRQNSRGPSFYTGDDDEYHPSKGSSGGFFD</sequence>
<evidence type="ECO:0008006" key="7">
    <source>
        <dbReference type="Google" id="ProtNLM"/>
    </source>
</evidence>
<dbReference type="GO" id="GO:0009295">
    <property type="term" value="C:nucleoid"/>
    <property type="evidence" value="ECO:0007669"/>
    <property type="project" value="TreeGrafter"/>
</dbReference>
<protein>
    <recommendedName>
        <fullName evidence="7">Single-stranded DNA-binding protein</fullName>
    </recommendedName>
</protein>
<reference evidence="5" key="1">
    <citation type="submission" date="2023-08" db="EMBL/GenBank/DDBJ databases">
        <authorList>
            <person name="Audoor S."/>
            <person name="Bilcke G."/>
        </authorList>
    </citation>
    <scope>NUCLEOTIDE SEQUENCE</scope>
</reference>
<name>A0AAD2FGN0_9STRA</name>
<accession>A0AAD2FGN0</accession>
<dbReference type="Pfam" id="PF00436">
    <property type="entry name" value="SSB"/>
    <property type="match status" value="1"/>
</dbReference>
<feature type="region of interest" description="Disordered" evidence="3">
    <location>
        <begin position="196"/>
        <end position="224"/>
    </location>
</feature>
<dbReference type="InterPro" id="IPR011344">
    <property type="entry name" value="ssDNA-bd"/>
</dbReference>
<dbReference type="GO" id="GO:0006260">
    <property type="term" value="P:DNA replication"/>
    <property type="evidence" value="ECO:0007669"/>
    <property type="project" value="InterPro"/>
</dbReference>
<dbReference type="CDD" id="cd04496">
    <property type="entry name" value="SSB_OBF"/>
    <property type="match status" value="1"/>
</dbReference>
<feature type="signal peptide" evidence="4">
    <location>
        <begin position="1"/>
        <end position="19"/>
    </location>
</feature>
<dbReference type="Gene3D" id="2.40.50.140">
    <property type="entry name" value="Nucleic acid-binding proteins"/>
    <property type="match status" value="1"/>
</dbReference>